<feature type="compositionally biased region" description="Low complexity" evidence="1">
    <location>
        <begin position="387"/>
        <end position="436"/>
    </location>
</feature>
<feature type="domain" description="PE-PPE" evidence="2">
    <location>
        <begin position="87"/>
        <end position="324"/>
    </location>
</feature>
<dbReference type="EMBL" id="NOZR01000007">
    <property type="protein sequence ID" value="OYN79896.1"/>
    <property type="molecule type" value="Genomic_DNA"/>
</dbReference>
<comment type="caution">
    <text evidence="3">The sequence shown here is derived from an EMBL/GenBank/DDBJ whole genome shotgun (WGS) entry which is preliminary data.</text>
</comment>
<dbReference type="InterPro" id="IPR013228">
    <property type="entry name" value="PE-PPE_C"/>
</dbReference>
<organism evidence="3 4">
    <name type="scientific">Mycolicibacterium sphagni</name>
    <dbReference type="NCBI Taxonomy" id="1786"/>
    <lineage>
        <taxon>Bacteria</taxon>
        <taxon>Bacillati</taxon>
        <taxon>Actinomycetota</taxon>
        <taxon>Actinomycetes</taxon>
        <taxon>Mycobacteriales</taxon>
        <taxon>Mycobacteriaceae</taxon>
        <taxon>Mycolicibacterium</taxon>
    </lineage>
</organism>
<evidence type="ECO:0000313" key="4">
    <source>
        <dbReference type="Proteomes" id="UP000216063"/>
    </source>
</evidence>
<accession>A0A255DKJ7</accession>
<dbReference type="Pfam" id="PF08237">
    <property type="entry name" value="PE-PPE"/>
    <property type="match status" value="1"/>
</dbReference>
<evidence type="ECO:0000313" key="3">
    <source>
        <dbReference type="EMBL" id="OYN79896.1"/>
    </source>
</evidence>
<feature type="region of interest" description="Disordered" evidence="1">
    <location>
        <begin position="373"/>
        <end position="510"/>
    </location>
</feature>
<dbReference type="Proteomes" id="UP000216063">
    <property type="component" value="Unassembled WGS sequence"/>
</dbReference>
<sequence>MRLAARSLTVTVAAFAVFLSVALVSTTTAAVKLLLTGTTVLVMGGTGNSLSPAEDTDEFVQNYLSSAVGNYVAPASTLSTGIPDGPYNAVAVVTPEQFAPNTGTLTFDQSVALGQQNLDNCIKGTSCNYNTEVGSVAPAPGDDFVVYGFSQSSTIATLEKRTLAAEYAVGDGPDVSFVLIANGNRPNGGFLSRGPAGVTIPWFLQFGGATFSGPTPTNTQYSTVDIAAQYDGWSDFPENPLNLLADINAMMGITYLHLGGVYADTSLTSPGVIDQGQYGDTHYYLISTPILPILMPLENFGTLGYALADTLDPTLRVIIESSYDRSISPGQPTSWNIFYVENPVKLTKDFIEAIPVGLDNGIQDLFGVRPFRTTRPGPYGVGGPAVTYTDSETTDTTSASSTTAASTSTSTTTGSSSSSDDSASSTDSTASTSTTAGVAHFKPRTSTTSTATTPSTSTTAAAATESGSKSGASDSSKSSASAKSSASSTSSTSTHSGVGSSKRAKASSSS</sequence>
<protein>
    <submittedName>
        <fullName evidence="3">PE-PPE domain-containing protein</fullName>
    </submittedName>
</protein>
<dbReference type="OrthoDB" id="4568361at2"/>
<evidence type="ECO:0000259" key="2">
    <source>
        <dbReference type="Pfam" id="PF08237"/>
    </source>
</evidence>
<feature type="compositionally biased region" description="Low complexity" evidence="1">
    <location>
        <begin position="445"/>
        <end position="510"/>
    </location>
</feature>
<proteinExistence type="predicted"/>
<reference evidence="3 4" key="1">
    <citation type="submission" date="2017-07" db="EMBL/GenBank/DDBJ databases">
        <title>The new phylogeny of genus Mycobacterium.</title>
        <authorList>
            <person name="Tortoli E."/>
            <person name="Trovato A."/>
            <person name="Cirillo D.M."/>
        </authorList>
    </citation>
    <scope>NUCLEOTIDE SEQUENCE [LARGE SCALE GENOMIC DNA]</scope>
    <source>
        <strain evidence="3 4">ATCC 33027</strain>
    </source>
</reference>
<evidence type="ECO:0000256" key="1">
    <source>
        <dbReference type="SAM" id="MobiDB-lite"/>
    </source>
</evidence>
<keyword evidence="4" id="KW-1185">Reference proteome</keyword>
<name>A0A255DKJ7_9MYCO</name>
<gene>
    <name evidence="3" type="ORF">CG716_10555</name>
</gene>
<dbReference type="AlphaFoldDB" id="A0A255DKJ7"/>